<reference evidence="8 9" key="1">
    <citation type="journal article" date="2011" name="J. Virol.">
        <title>Identification and sequencing of a novel rodent gammaherpesvirus that establishes acute and latent infection in laboratory mice.</title>
        <authorList>
            <person name="Loh J."/>
            <person name="Zhao G."/>
            <person name="Nelson C.A."/>
            <person name="Coder P."/>
            <person name="Droit L."/>
            <person name="Handley S.A."/>
            <person name="Johnson L.S."/>
            <person name="Vachharajani P."/>
            <person name="Guzman H."/>
            <person name="Tesh R.B."/>
            <person name="Wang D."/>
            <person name="Fremont D.H."/>
            <person name="Virgin H.W."/>
        </authorList>
    </citation>
    <scope>NUCLEOTIDE SEQUENCE [LARGE SCALE GENOMIC DNA]</scope>
</reference>
<dbReference type="PANTHER" id="PTHR10099:SF1">
    <property type="entry name" value="PHOSPHORIBOSYLFORMYLGLYCINAMIDINE SYNTHASE"/>
    <property type="match status" value="1"/>
</dbReference>
<dbReference type="GeneID" id="10192267"/>
<dbReference type="SUPFAM" id="SSF55326">
    <property type="entry name" value="PurM N-terminal domain-like"/>
    <property type="match status" value="1"/>
</dbReference>
<dbReference type="Gene3D" id="3.40.50.880">
    <property type="match status" value="1"/>
</dbReference>
<dbReference type="GO" id="GO:0043657">
    <property type="term" value="C:host cell"/>
    <property type="evidence" value="ECO:0007669"/>
    <property type="project" value="GOC"/>
</dbReference>
<dbReference type="InterPro" id="IPR010077">
    <property type="entry name" value="Herpes_virus_tegument"/>
</dbReference>
<dbReference type="InterPro" id="IPR029062">
    <property type="entry name" value="Class_I_gatase-like"/>
</dbReference>
<feature type="domain" description="Tegument protein herpes virus N-terminal" evidence="5">
    <location>
        <begin position="252"/>
        <end position="532"/>
    </location>
</feature>
<dbReference type="SUPFAM" id="SSF52317">
    <property type="entry name" value="Class I glutamine amidotransferase-like"/>
    <property type="match status" value="1"/>
</dbReference>
<organism evidence="6 8">
    <name type="scientific">Cricetid gammaherpesvirus 2</name>
    <dbReference type="NCBI Taxonomy" id="1605972"/>
    <lineage>
        <taxon>Viruses</taxon>
        <taxon>Duplodnaviria</taxon>
        <taxon>Heunggongvirae</taxon>
        <taxon>Peploviricota</taxon>
        <taxon>Herviviricetes</taxon>
        <taxon>Herpesvirales</taxon>
        <taxon>Orthoherpesviridae</taxon>
        <taxon>Gammaherpesvirinae</taxon>
        <taxon>Rhadinovirus</taxon>
        <taxon>Rhadinovirus cricetidgamma2</taxon>
    </lineage>
</organism>
<comment type="subcellular location">
    <subcellularLocation>
        <location evidence="1">Virion tegument</location>
    </subcellularLocation>
</comment>
<evidence type="ECO:0000256" key="1">
    <source>
        <dbReference type="ARBA" id="ARBA00004535"/>
    </source>
</evidence>
<evidence type="ECO:0000256" key="3">
    <source>
        <dbReference type="ARBA" id="ARBA00022844"/>
    </source>
</evidence>
<dbReference type="GO" id="GO:0075733">
    <property type="term" value="P:intracellular transport of virus"/>
    <property type="evidence" value="ECO:0007669"/>
    <property type="project" value="InterPro"/>
</dbReference>
<proteinExistence type="predicted"/>
<feature type="domain" description="PurM-like C-terminal" evidence="4">
    <location>
        <begin position="866"/>
        <end position="951"/>
    </location>
</feature>
<evidence type="ECO:0000313" key="6">
    <source>
        <dbReference type="EMBL" id="ADW24417.1"/>
    </source>
</evidence>
<dbReference type="GO" id="GO:0019033">
    <property type="term" value="C:viral tegument"/>
    <property type="evidence" value="ECO:0007669"/>
    <property type="project" value="UniProtKB-SubCell"/>
</dbReference>
<dbReference type="Pfam" id="PF02769">
    <property type="entry name" value="AIRS_C"/>
    <property type="match status" value="1"/>
</dbReference>
<dbReference type="Proteomes" id="UP000134313">
    <property type="component" value="Segment"/>
</dbReference>
<dbReference type="PANTHER" id="PTHR10099">
    <property type="entry name" value="PHOSPHORIBOSYLFORMYLGLYCINAMIDINE SYNTHASE"/>
    <property type="match status" value="1"/>
</dbReference>
<dbReference type="InterPro" id="IPR010918">
    <property type="entry name" value="PurM-like_C_dom"/>
</dbReference>
<dbReference type="EMBL" id="HQ221963">
    <property type="protein sequence ID" value="ADW24417.1"/>
    <property type="molecule type" value="Genomic_DNA"/>
</dbReference>
<evidence type="ECO:0000259" key="5">
    <source>
        <dbReference type="Pfam" id="PF12818"/>
    </source>
</evidence>
<dbReference type="InterPro" id="IPR036676">
    <property type="entry name" value="PurM-like_C_sf"/>
</dbReference>
<dbReference type="KEGG" id="vg:10192267"/>
<dbReference type="InterPro" id="IPR036921">
    <property type="entry name" value="PurM-like_N_sf"/>
</dbReference>
<keyword evidence="8" id="KW-1185">Reference proteome</keyword>
<accession>E9M5Q9</accession>
<dbReference type="Gene3D" id="3.90.650.10">
    <property type="entry name" value="PurM-like C-terminal domain"/>
    <property type="match status" value="1"/>
</dbReference>
<dbReference type="Pfam" id="PF13507">
    <property type="entry name" value="GATase_5"/>
    <property type="match status" value="1"/>
</dbReference>
<sequence>MSDRELWTISVYGHSRPTPNERSLWANISSGTIPNSVSDVQAGHVLTLNVVIDKNERHSEEAAQRFMAIASFILACKSRPPFLESPKELKEVIRSDPKVFNFIYGNPPNAAPTTWTRELVNILKFIDPSMIARVDCVRRLHGNSGDQASTSLVLLNLLNCFTASQFATQLTQEHLLNMAIAPYENQPDVTLSSVDTVTQLMMFPVNPQQPSICLAHSIGNYPVSSIYPTLLSSFKNLVFESNNSSPQLINSLYHVHNETSQAGYMLSHVNFSSSWLPGCSLLAAYAGFYVSSLNKQAKTGKQLMLTETAINSQINTHSSLSIPTLGGFIRPVSPKQASVDASQPLTVLVSKIILTAIRPEQLNPLSRDAAHLEYAVCLGDFMPVLSARVPPYTHDHSTLEQVKIQNVMRQWIKDLGSWCYTKCIRPIYTPHVKDTLYELSHPSGLRIHIDSLPQNIKDLLKESPLNEYQEIITKHFLEAQTNQVFVLTHNLTLPLSVNQRIKIGALDHLKVLCGRYNCTINVLGTVQPSPGLVFYRVGATDSDMANTDDLLFTVKDDKTLDPSIFNIGPSNSYPRIKHCHPISWDSIDLKSAFSQILSHPAVESKEYIVRHLDRLGQAHVLQQPGCGPFDYPVSDYGAMITNAVRKEFIYPGQNLIPLTKHTAGALKDNPHSWFTDKIRTNKHKFDCIITAVGEQYLKSQVDEARGMVYGLLESLCNLVCCPYIHWPTTTVTASISWDPSHNKAGLLKGMKACRELCQHLGIKLMFVSASSSDIRPHSHTPANFTPTNVVTFLASNKGVFRGDRSKPTPDFKAKNSSIFWITLDPRLTIAGSIAQDILQDQAKSNKLLTFKQTHVLPIFQGVHELLTTNTVLSIHDISDGGLLTCLAEMCLSGGMGADVTIPPIYDYPLDVVISETPGFLVEVDKQFTSEVFSKLQSKKVPFFFLGTVTGPTSSLVTFRYKDQIIHQISLSEARGHWRQHHINDTYQKCSHLDRISNLYCLEYGCNQHNFQKLTYYLSKEFLRPCIPTSNKPIACVLSFAEQQHPETLLCALSNTGFGVMHVKNLLELEENPSILNLCQCLFISGKICSLDSFSCTLACVHSFLANETIMGALRQFLLRQNTHLLGFGELGTQLLLNLNIIELDPASRDLISCKPSDPLKVTTLQTNVSGMFESLWLNFQIWETASIFLKPLTNMVCPAWIQGTHLGFKVTTQQETDLTSKHLMCATFHQDSSAPYMHAEYYPRNPTANCMAAGFCSPDGRATALLLDPSQSFHPWQWPHVNSEEGLTTSPWQLCFYNLFLHCCS</sequence>
<dbReference type="Gene3D" id="3.30.1330.10">
    <property type="entry name" value="PurM-like, N-terminal domain"/>
    <property type="match status" value="1"/>
</dbReference>
<keyword evidence="2" id="KW-0920">Virion tegument</keyword>
<evidence type="ECO:0000313" key="9">
    <source>
        <dbReference type="Proteomes" id="UP000164320"/>
    </source>
</evidence>
<dbReference type="GO" id="GO:0004642">
    <property type="term" value="F:phosphoribosylformylglycinamidine synthase activity"/>
    <property type="evidence" value="ECO:0007669"/>
    <property type="project" value="TreeGrafter"/>
</dbReference>
<dbReference type="SUPFAM" id="SSF56042">
    <property type="entry name" value="PurM C-terminal domain-like"/>
    <property type="match status" value="1"/>
</dbReference>
<dbReference type="Proteomes" id="UP000164320">
    <property type="component" value="Genome"/>
</dbReference>
<protein>
    <submittedName>
        <fullName evidence="6">Tegument protein/FGARAT</fullName>
    </submittedName>
</protein>
<dbReference type="EMBL" id="HQ698924">
    <property type="protein sequence ID" value="ADW24499.1"/>
    <property type="molecule type" value="Genomic_DNA"/>
</dbReference>
<evidence type="ECO:0000313" key="7">
    <source>
        <dbReference type="EMBL" id="ADW24499.1"/>
    </source>
</evidence>
<gene>
    <name evidence="7" type="ORF">RHVP-L.75a</name>
    <name evidence="6" type="ORF">RHVP.75a</name>
</gene>
<dbReference type="RefSeq" id="YP_004207912.1">
    <property type="nucleotide sequence ID" value="NC_015049.1"/>
</dbReference>
<evidence type="ECO:0000256" key="2">
    <source>
        <dbReference type="ARBA" id="ARBA00022580"/>
    </source>
</evidence>
<dbReference type="InterPro" id="IPR024346">
    <property type="entry name" value="Tegument_herpes_virus_N"/>
</dbReference>
<name>E9M5Q9_9GAMA</name>
<evidence type="ECO:0000313" key="8">
    <source>
        <dbReference type="Proteomes" id="UP000134313"/>
    </source>
</evidence>
<dbReference type="Pfam" id="PF12818">
    <property type="entry name" value="Tegument_dsDNA"/>
    <property type="match status" value="1"/>
</dbReference>
<keyword evidence="3" id="KW-0946">Virion</keyword>
<evidence type="ECO:0000259" key="4">
    <source>
        <dbReference type="Pfam" id="PF02769"/>
    </source>
</evidence>
<dbReference type="NCBIfam" id="TIGR01739">
    <property type="entry name" value="tegu_FGAM_synt"/>
    <property type="match status" value="1"/>
</dbReference>
<dbReference type="GO" id="GO:0006164">
    <property type="term" value="P:purine nucleotide biosynthetic process"/>
    <property type="evidence" value="ECO:0007669"/>
    <property type="project" value="TreeGrafter"/>
</dbReference>